<name>H1PVS3_9FUSO</name>
<dbReference type="Proteomes" id="UP000003233">
    <property type="component" value="Unassembled WGS sequence"/>
</dbReference>
<dbReference type="AlphaFoldDB" id="H1PVS3"/>
<dbReference type="PATRIC" id="fig|457404.5.peg.2635"/>
<accession>H1PVS3</accession>
<proteinExistence type="predicted"/>
<sequence length="177" mass="20800">MTAIKKDLISFWYKYLSDRTSYPCFLDTVELSDEDIKGYGGYPIIKFNVIEVDSTNEGILSTSKDIGEIEETYNFQARYMLEFNVYSRGNKPANVDKLLYELSNSNIFSRYANSIDKTDLTFKDLVLRDKMNIINVNEFLQDQPVTRYRYQQNFLAEVRKQYIVPKAKIETIEEVKE</sequence>
<evidence type="ECO:0000313" key="2">
    <source>
        <dbReference type="Proteomes" id="UP000003233"/>
    </source>
</evidence>
<dbReference type="HOGENOM" id="CLU_1515799_0_0_0"/>
<organism evidence="1 2">
    <name type="scientific">Fusobacterium ulcerans 12-1B</name>
    <dbReference type="NCBI Taxonomy" id="457404"/>
    <lineage>
        <taxon>Bacteria</taxon>
        <taxon>Fusobacteriati</taxon>
        <taxon>Fusobacteriota</taxon>
        <taxon>Fusobacteriia</taxon>
        <taxon>Fusobacteriales</taxon>
        <taxon>Fusobacteriaceae</taxon>
        <taxon>Fusobacterium</taxon>
    </lineage>
</organism>
<dbReference type="BioCyc" id="FSP457404-HMP:GTSQ-2542-MONOMER"/>
<evidence type="ECO:0000313" key="1">
    <source>
        <dbReference type="EMBL" id="EHO79777.1"/>
    </source>
</evidence>
<comment type="caution">
    <text evidence="1">The sequence shown here is derived from an EMBL/GenBank/DDBJ whole genome shotgun (WGS) entry which is preliminary data.</text>
</comment>
<dbReference type="EMBL" id="AGWJ02000023">
    <property type="protein sequence ID" value="EHO79777.1"/>
    <property type="molecule type" value="Genomic_DNA"/>
</dbReference>
<dbReference type="RefSeq" id="WP_008698242.1">
    <property type="nucleotide sequence ID" value="NZ_KE161009.1"/>
</dbReference>
<reference evidence="1 2" key="1">
    <citation type="submission" date="2012-07" db="EMBL/GenBank/DDBJ databases">
        <title>The Genome Sequence of Fusobacterium ulcerans 12_1B.</title>
        <authorList>
            <consortium name="The Broad Institute Genome Sequencing Platform"/>
            <person name="Earl A."/>
            <person name="Ward D."/>
            <person name="Feldgarden M."/>
            <person name="Gevers D."/>
            <person name="Strauss J."/>
            <person name="Ambrose C.E."/>
            <person name="Allen-Vercoe E."/>
            <person name="Walker B."/>
            <person name="Young S.K."/>
            <person name="Zeng Q."/>
            <person name="Gargeya S."/>
            <person name="Fitzgerald M."/>
            <person name="Haas B."/>
            <person name="Abouelleil A."/>
            <person name="Alvarado L."/>
            <person name="Arachchi H.M."/>
            <person name="Berlin A.M."/>
            <person name="Chapman S.B."/>
            <person name="Goldberg J."/>
            <person name="Griggs A."/>
            <person name="Gujja S."/>
            <person name="Hansen M."/>
            <person name="Howarth C."/>
            <person name="Imamovic A."/>
            <person name="Larimer J."/>
            <person name="McCowen C."/>
            <person name="Montmayeur A."/>
            <person name="Murphy C."/>
            <person name="Neiman D."/>
            <person name="Pearson M."/>
            <person name="Priest M."/>
            <person name="Roberts A."/>
            <person name="Saif S."/>
            <person name="Shea T."/>
            <person name="Sisk P."/>
            <person name="Sykes S."/>
            <person name="Wortman J."/>
            <person name="Nusbaum C."/>
            <person name="Birren B."/>
        </authorList>
    </citation>
    <scope>NUCLEOTIDE SEQUENCE [LARGE SCALE GENOMIC DNA]</scope>
    <source>
        <strain evidence="1 2">12_1B</strain>
    </source>
</reference>
<keyword evidence="2" id="KW-1185">Reference proteome</keyword>
<gene>
    <name evidence="1" type="ORF">HMPREF0402_02516</name>
</gene>
<protein>
    <submittedName>
        <fullName evidence="1">Uncharacterized protein</fullName>
    </submittedName>
</protein>